<comment type="caution">
    <text evidence="1">The sequence shown here is derived from an EMBL/GenBank/DDBJ whole genome shotgun (WGS) entry which is preliminary data.</text>
</comment>
<dbReference type="AlphaFoldDB" id="A0A1Q8QL20"/>
<dbReference type="EMBL" id="MLBF01000049">
    <property type="protein sequence ID" value="OLN27958.1"/>
    <property type="molecule type" value="Genomic_DNA"/>
</dbReference>
<organism evidence="1 2">
    <name type="scientific">Desulfosporosinus metallidurans</name>
    <dbReference type="NCBI Taxonomy" id="1888891"/>
    <lineage>
        <taxon>Bacteria</taxon>
        <taxon>Bacillati</taxon>
        <taxon>Bacillota</taxon>
        <taxon>Clostridia</taxon>
        <taxon>Eubacteriales</taxon>
        <taxon>Desulfitobacteriaceae</taxon>
        <taxon>Desulfosporosinus</taxon>
    </lineage>
</organism>
<evidence type="ECO:0000313" key="1">
    <source>
        <dbReference type="EMBL" id="OLN27958.1"/>
    </source>
</evidence>
<accession>A0A1Q8QL20</accession>
<evidence type="ECO:0000313" key="2">
    <source>
        <dbReference type="Proteomes" id="UP000186102"/>
    </source>
</evidence>
<protein>
    <submittedName>
        <fullName evidence="1">Uncharacterized protein</fullName>
    </submittedName>
</protein>
<reference evidence="1 2" key="1">
    <citation type="submission" date="2016-09" db="EMBL/GenBank/DDBJ databases">
        <title>Complete genome of Desulfosporosinus sp. OL.</title>
        <authorList>
            <person name="Mardanov A."/>
            <person name="Beletsky A."/>
            <person name="Panova A."/>
            <person name="Karnachuk O."/>
            <person name="Ravin N."/>
        </authorList>
    </citation>
    <scope>NUCLEOTIDE SEQUENCE [LARGE SCALE GENOMIC DNA]</scope>
    <source>
        <strain evidence="1 2">OL</strain>
    </source>
</reference>
<gene>
    <name evidence="1" type="ORF">DSOL_4317</name>
</gene>
<name>A0A1Q8QL20_9FIRM</name>
<sequence length="38" mass="4512">MFSNTRKHFLQEVELVRDKGVYLNKVGFIDIVFHFRGA</sequence>
<proteinExistence type="predicted"/>
<dbReference type="Proteomes" id="UP000186102">
    <property type="component" value="Unassembled WGS sequence"/>
</dbReference>
<keyword evidence="2" id="KW-1185">Reference proteome</keyword>